<dbReference type="EMBL" id="AFCT01001121">
    <property type="protein sequence ID" value="EHC87473.1"/>
    <property type="molecule type" value="Genomic_DNA"/>
</dbReference>
<sequence>MVATTIKPIWSLSIPAISIARGAIRSGKAH</sequence>
<evidence type="ECO:0000313" key="1">
    <source>
        <dbReference type="EMBL" id="EHC87473.1"/>
    </source>
</evidence>
<name>G5QKB5_SALRU</name>
<gene>
    <name evidence="1" type="ORF">LTSERUB_3112</name>
</gene>
<feature type="non-terminal residue" evidence="1">
    <location>
        <position position="30"/>
    </location>
</feature>
<proteinExistence type="predicted"/>
<evidence type="ECO:0000313" key="2">
    <source>
        <dbReference type="Proteomes" id="UP000004903"/>
    </source>
</evidence>
<comment type="caution">
    <text evidence="1">The sequence shown here is derived from an EMBL/GenBank/DDBJ whole genome shotgun (WGS) entry which is preliminary data.</text>
</comment>
<accession>G5QKB5</accession>
<protein>
    <submittedName>
        <fullName evidence="1">Uncharacterized protein</fullName>
    </submittedName>
</protein>
<organism evidence="1 2">
    <name type="scientific">Salmonella enterica subsp. enterica serovar Rubislaw str. A4-653</name>
    <dbReference type="NCBI Taxonomy" id="913081"/>
    <lineage>
        <taxon>Bacteria</taxon>
        <taxon>Pseudomonadati</taxon>
        <taxon>Pseudomonadota</taxon>
        <taxon>Gammaproteobacteria</taxon>
        <taxon>Enterobacterales</taxon>
        <taxon>Enterobacteriaceae</taxon>
        <taxon>Salmonella</taxon>
    </lineage>
</organism>
<dbReference type="AlphaFoldDB" id="G5QKB5"/>
<dbReference type="Proteomes" id="UP000004903">
    <property type="component" value="Unassembled WGS sequence"/>
</dbReference>
<reference evidence="1 2" key="1">
    <citation type="journal article" date="2011" name="BMC Genomics">
        <title>Genome sequencing reveals diversification of virulence factor content and possible host adaptation in distinct subpopulations of Salmonella enterica.</title>
        <authorList>
            <person name="den Bakker H.C."/>
            <person name="Moreno Switt A.I."/>
            <person name="Govoni G."/>
            <person name="Cummings C.A."/>
            <person name="Ranieri M.L."/>
            <person name="Degoricija L."/>
            <person name="Hoelzer K."/>
            <person name="Rodriguez-Rivera L.D."/>
            <person name="Brown S."/>
            <person name="Bolchacova E."/>
            <person name="Furtado M.R."/>
            <person name="Wiedmann M."/>
        </authorList>
    </citation>
    <scope>NUCLEOTIDE SEQUENCE [LARGE SCALE GENOMIC DNA]</scope>
    <source>
        <strain evidence="1 2">A4-653</strain>
    </source>
</reference>